<keyword evidence="1" id="KW-0805">Transcription regulation</keyword>
<dbReference type="RefSeq" id="WP_022045194.1">
    <property type="nucleotide sequence ID" value="NZ_CP173697.1"/>
</dbReference>
<dbReference type="EMBL" id="CVRR01000071">
    <property type="protein sequence ID" value="CRL42499.1"/>
    <property type="molecule type" value="Genomic_DNA"/>
</dbReference>
<dbReference type="SUPFAM" id="SSF51215">
    <property type="entry name" value="Regulatory protein AraC"/>
    <property type="match status" value="1"/>
</dbReference>
<dbReference type="InterPro" id="IPR020449">
    <property type="entry name" value="Tscrpt_reg_AraC-type_HTH"/>
</dbReference>
<dbReference type="OrthoDB" id="9791615at2"/>
<dbReference type="Pfam" id="PF12833">
    <property type="entry name" value="HTH_18"/>
    <property type="match status" value="1"/>
</dbReference>
<proteinExistence type="predicted"/>
<evidence type="ECO:0000313" key="8">
    <source>
        <dbReference type="Proteomes" id="UP000049979"/>
    </source>
</evidence>
<dbReference type="GO" id="GO:0032259">
    <property type="term" value="P:methylation"/>
    <property type="evidence" value="ECO:0007669"/>
    <property type="project" value="UniProtKB-KW"/>
</dbReference>
<protein>
    <submittedName>
        <fullName evidence="7">AraC family transcriptional regulator</fullName>
    </submittedName>
    <submittedName>
        <fullName evidence="5">L-rhamnose operon transcriptional activator</fullName>
    </submittedName>
    <submittedName>
        <fullName evidence="6">Methylphosphotriester-DNA--protein-cysteine S-methyltransferase</fullName>
        <ecNumber evidence="6">2.1.1.-</ecNumber>
    </submittedName>
</protein>
<dbReference type="PROSITE" id="PS00041">
    <property type="entry name" value="HTH_ARAC_FAMILY_1"/>
    <property type="match status" value="1"/>
</dbReference>
<evidence type="ECO:0000256" key="3">
    <source>
        <dbReference type="ARBA" id="ARBA00023163"/>
    </source>
</evidence>
<accession>A0A0M6WZB6</accession>
<evidence type="ECO:0000259" key="4">
    <source>
        <dbReference type="PROSITE" id="PS01124"/>
    </source>
</evidence>
<dbReference type="SUPFAM" id="SSF46689">
    <property type="entry name" value="Homeodomain-like"/>
    <property type="match status" value="2"/>
</dbReference>
<dbReference type="SMART" id="SM00342">
    <property type="entry name" value="HTH_ARAC"/>
    <property type="match status" value="1"/>
</dbReference>
<dbReference type="PRINTS" id="PR00032">
    <property type="entry name" value="HTHARAC"/>
</dbReference>
<feature type="domain" description="HTH araC/xylS-type" evidence="4">
    <location>
        <begin position="191"/>
        <end position="289"/>
    </location>
</feature>
<evidence type="ECO:0000256" key="1">
    <source>
        <dbReference type="ARBA" id="ARBA00023015"/>
    </source>
</evidence>
<dbReference type="InterPro" id="IPR018060">
    <property type="entry name" value="HTH_AraC"/>
</dbReference>
<dbReference type="GeneID" id="99747764"/>
<dbReference type="Proteomes" id="UP000095495">
    <property type="component" value="Unassembled WGS sequence"/>
</dbReference>
<evidence type="ECO:0000313" key="10">
    <source>
        <dbReference type="Proteomes" id="UP000446657"/>
    </source>
</evidence>
<dbReference type="InterPro" id="IPR003313">
    <property type="entry name" value="AraC-bd"/>
</dbReference>
<dbReference type="GO" id="GO:0003700">
    <property type="term" value="F:DNA-binding transcription factor activity"/>
    <property type="evidence" value="ECO:0007669"/>
    <property type="project" value="InterPro"/>
</dbReference>
<dbReference type="InterPro" id="IPR009057">
    <property type="entry name" value="Homeodomain-like_sf"/>
</dbReference>
<dbReference type="Gene3D" id="2.60.120.10">
    <property type="entry name" value="Jelly Rolls"/>
    <property type="match status" value="1"/>
</dbReference>
<keyword evidence="6" id="KW-0489">Methyltransferase</keyword>
<evidence type="ECO:0000313" key="9">
    <source>
        <dbReference type="Proteomes" id="UP000095495"/>
    </source>
</evidence>
<dbReference type="EMBL" id="CYXV01000003">
    <property type="protein sequence ID" value="CUM83949.1"/>
    <property type="molecule type" value="Genomic_DNA"/>
</dbReference>
<dbReference type="STRING" id="301302.ERS852420_01023"/>
<keyword evidence="2" id="KW-0238">DNA-binding</keyword>
<gene>
    <name evidence="6" type="primary">adaA_1</name>
    <name evidence="6" type="ORF">ERS852420_01023</name>
    <name evidence="7" type="ORF">GMD30_15970</name>
    <name evidence="5" type="ORF">M72_15661</name>
</gene>
<reference evidence="7 10" key="3">
    <citation type="journal article" date="2019" name="Nat. Med.">
        <title>A library of human gut bacterial isolates paired with longitudinal multiomics data enables mechanistic microbiome research.</title>
        <authorList>
            <person name="Poyet M."/>
            <person name="Groussin M."/>
            <person name="Gibbons S.M."/>
            <person name="Avila-Pacheco J."/>
            <person name="Jiang X."/>
            <person name="Kearney S.M."/>
            <person name="Perrotta A.R."/>
            <person name="Berdy B."/>
            <person name="Zhao S."/>
            <person name="Lieberman T.D."/>
            <person name="Swanson P.K."/>
            <person name="Smith M."/>
            <person name="Roesemann S."/>
            <person name="Alexander J.E."/>
            <person name="Rich S.A."/>
            <person name="Livny J."/>
            <person name="Vlamakis H."/>
            <person name="Clish C."/>
            <person name="Bullock K."/>
            <person name="Deik A."/>
            <person name="Scott J."/>
            <person name="Pierce K.A."/>
            <person name="Xavier R.J."/>
            <person name="Alm E.J."/>
        </authorList>
    </citation>
    <scope>NUCLEOTIDE SEQUENCE [LARGE SCALE GENOMIC DNA]</scope>
    <source>
        <strain evidence="7 10">BIOML-A1</strain>
    </source>
</reference>
<sequence length="291" mass="34163">MNILEYENYHETITHGDIIFPYNTYLCSIPLDFPRVPLHWHDELELIYIKKGMGRITVDFREYKVKGPTLVLILPGQLHSIDQLEDAFMEYENIIFNPSMLIPRQNDVTATDFLLPLMSGKVTVPTIFTPVYPYYTDVIMPIDACDEISKTKPQGYELYIKSQLYQFFFILDNRCRNLTTGSNRKTLDKMKIVLKYIENNYMQKITIADIAATVDFSESHFMRYFKETMGTSFVDYLRDYRLTIASRLLTTSDSSILDIAAESGFENLSYFNRVFKQKYSMTPRQFRKESQ</sequence>
<reference evidence="8" key="1">
    <citation type="submission" date="2015-05" db="EMBL/GenBank/DDBJ databases">
        <authorList>
            <consortium name="Pathogen Informatics"/>
        </authorList>
    </citation>
    <scope>NUCLEOTIDE SEQUENCE [LARGE SCALE GENOMIC DNA]</scope>
    <source>
        <strain evidence="6 9">2789STDY5608863</strain>
        <strain evidence="8">M72</strain>
    </source>
</reference>
<dbReference type="Proteomes" id="UP000446657">
    <property type="component" value="Unassembled WGS sequence"/>
</dbReference>
<dbReference type="EMBL" id="WNAL01000054">
    <property type="protein sequence ID" value="MTR83134.1"/>
    <property type="molecule type" value="Genomic_DNA"/>
</dbReference>
<dbReference type="Proteomes" id="UP000049979">
    <property type="component" value="Unassembled WGS sequence"/>
</dbReference>
<reference evidence="5" key="2">
    <citation type="submission" date="2015-05" db="EMBL/GenBank/DDBJ databases">
        <authorList>
            <person name="Wang D.B."/>
            <person name="Wang M."/>
        </authorList>
    </citation>
    <scope>NUCLEOTIDE SEQUENCE [LARGE SCALE GENOMIC DNA]</scope>
    <source>
        <strain evidence="5">M72</strain>
    </source>
</reference>
<dbReference type="GO" id="GO:0008168">
    <property type="term" value="F:methyltransferase activity"/>
    <property type="evidence" value="ECO:0007669"/>
    <property type="project" value="UniProtKB-KW"/>
</dbReference>
<keyword evidence="3" id="KW-0804">Transcription</keyword>
<name>A0A0M6WZB6_9FIRM</name>
<dbReference type="PANTHER" id="PTHR43280:SF27">
    <property type="entry name" value="TRANSCRIPTIONAL REGULATOR MTLR"/>
    <property type="match status" value="1"/>
</dbReference>
<dbReference type="EC" id="2.1.1.-" evidence="6"/>
<evidence type="ECO:0000313" key="5">
    <source>
        <dbReference type="EMBL" id="CRL42499.1"/>
    </source>
</evidence>
<keyword evidence="6" id="KW-0808">Transferase</keyword>
<dbReference type="InterPro" id="IPR014710">
    <property type="entry name" value="RmlC-like_jellyroll"/>
</dbReference>
<dbReference type="InterPro" id="IPR037923">
    <property type="entry name" value="HTH-like"/>
</dbReference>
<evidence type="ECO:0000313" key="7">
    <source>
        <dbReference type="EMBL" id="MTR83134.1"/>
    </source>
</evidence>
<organism evidence="5 8">
    <name type="scientific">Roseburia faecis</name>
    <dbReference type="NCBI Taxonomy" id="301302"/>
    <lineage>
        <taxon>Bacteria</taxon>
        <taxon>Bacillati</taxon>
        <taxon>Bacillota</taxon>
        <taxon>Clostridia</taxon>
        <taxon>Lachnospirales</taxon>
        <taxon>Lachnospiraceae</taxon>
        <taxon>Roseburia</taxon>
    </lineage>
</organism>
<dbReference type="Gene3D" id="1.10.10.60">
    <property type="entry name" value="Homeodomain-like"/>
    <property type="match status" value="2"/>
</dbReference>
<evidence type="ECO:0000313" key="6">
    <source>
        <dbReference type="EMBL" id="CUM83949.1"/>
    </source>
</evidence>
<dbReference type="PROSITE" id="PS01124">
    <property type="entry name" value="HTH_ARAC_FAMILY_2"/>
    <property type="match status" value="1"/>
</dbReference>
<dbReference type="AlphaFoldDB" id="A0A0M6WZB6"/>
<dbReference type="InterPro" id="IPR018062">
    <property type="entry name" value="HTH_AraC-typ_CS"/>
</dbReference>
<keyword evidence="8" id="KW-1185">Reference proteome</keyword>
<dbReference type="Pfam" id="PF02311">
    <property type="entry name" value="AraC_binding"/>
    <property type="match status" value="1"/>
</dbReference>
<evidence type="ECO:0000256" key="2">
    <source>
        <dbReference type="ARBA" id="ARBA00023125"/>
    </source>
</evidence>
<dbReference type="PANTHER" id="PTHR43280">
    <property type="entry name" value="ARAC-FAMILY TRANSCRIPTIONAL REGULATOR"/>
    <property type="match status" value="1"/>
</dbReference>
<dbReference type="GO" id="GO:0043565">
    <property type="term" value="F:sequence-specific DNA binding"/>
    <property type="evidence" value="ECO:0007669"/>
    <property type="project" value="InterPro"/>
</dbReference>